<keyword evidence="4" id="KW-1185">Reference proteome</keyword>
<dbReference type="GO" id="GO:0003980">
    <property type="term" value="F:UDP-glucose:glycoprotein glucosyltransferase activity"/>
    <property type="evidence" value="ECO:0007669"/>
    <property type="project" value="InterPro"/>
</dbReference>
<dbReference type="PANTHER" id="PTHR11226:SF3">
    <property type="entry name" value="UDP-GLUCOSE:GLYCOPROTEIN GLUCOSYLTRANSFERASE 1"/>
    <property type="match status" value="1"/>
</dbReference>
<reference evidence="3" key="1">
    <citation type="submission" date="2025-08" db="UniProtKB">
        <authorList>
            <consortium name="Ensembl"/>
        </authorList>
    </citation>
    <scope>IDENTIFICATION</scope>
</reference>
<evidence type="ECO:0000313" key="3">
    <source>
        <dbReference type="Ensembl" id="ENSOMEP00000011276.1"/>
    </source>
</evidence>
<evidence type="ECO:0000313" key="4">
    <source>
        <dbReference type="Proteomes" id="UP000261560"/>
    </source>
</evidence>
<dbReference type="Pfam" id="PF18403">
    <property type="entry name" value="Thioredoxin_15"/>
    <property type="match status" value="1"/>
</dbReference>
<dbReference type="InterPro" id="IPR040525">
    <property type="entry name" value="UGGT_TRXL_4"/>
</dbReference>
<dbReference type="GeneTree" id="ENSGT00390000004600"/>
<dbReference type="GO" id="GO:0051082">
    <property type="term" value="F:unfolded protein binding"/>
    <property type="evidence" value="ECO:0007669"/>
    <property type="project" value="TreeGrafter"/>
</dbReference>
<dbReference type="Pfam" id="PF18402">
    <property type="entry name" value="Thioredoxin_14"/>
    <property type="match status" value="1"/>
</dbReference>
<dbReference type="OMA" id="DTICCCK"/>
<evidence type="ECO:0000259" key="1">
    <source>
        <dbReference type="Pfam" id="PF18402"/>
    </source>
</evidence>
<dbReference type="Proteomes" id="UP000261560">
    <property type="component" value="Unplaced"/>
</dbReference>
<name>A0A3B3C019_ORYME</name>
<feature type="domain" description="UDP-glucose:glycoprotein glucosyltransferase thioredoxin-like" evidence="2">
    <location>
        <begin position="160"/>
        <end position="348"/>
    </location>
</feature>
<dbReference type="STRING" id="30732.ENSOMEP00000011276"/>
<evidence type="ECO:0000259" key="2">
    <source>
        <dbReference type="Pfam" id="PF18403"/>
    </source>
</evidence>
<dbReference type="PaxDb" id="30732-ENSOMEP00000011276"/>
<organism evidence="3 4">
    <name type="scientific">Oryzias melastigma</name>
    <name type="common">Marine medaka</name>
    <dbReference type="NCBI Taxonomy" id="30732"/>
    <lineage>
        <taxon>Eukaryota</taxon>
        <taxon>Metazoa</taxon>
        <taxon>Chordata</taxon>
        <taxon>Craniata</taxon>
        <taxon>Vertebrata</taxon>
        <taxon>Euteleostomi</taxon>
        <taxon>Actinopterygii</taxon>
        <taxon>Neopterygii</taxon>
        <taxon>Teleostei</taxon>
        <taxon>Neoteleostei</taxon>
        <taxon>Acanthomorphata</taxon>
        <taxon>Ovalentaria</taxon>
        <taxon>Atherinomorphae</taxon>
        <taxon>Beloniformes</taxon>
        <taxon>Adrianichthyidae</taxon>
        <taxon>Oryziinae</taxon>
        <taxon>Oryzias</taxon>
    </lineage>
</organism>
<evidence type="ECO:0008006" key="5">
    <source>
        <dbReference type="Google" id="ProtNLM"/>
    </source>
</evidence>
<reference evidence="3" key="2">
    <citation type="submission" date="2025-09" db="UniProtKB">
        <authorList>
            <consortium name="Ensembl"/>
        </authorList>
    </citation>
    <scope>IDENTIFICATION</scope>
</reference>
<dbReference type="GO" id="GO:0018279">
    <property type="term" value="P:protein N-linked glycosylation via asparagine"/>
    <property type="evidence" value="ECO:0007669"/>
    <property type="project" value="TreeGrafter"/>
</dbReference>
<sequence>MFNRVPAGGKLSVGDVVKVLEKRFPYVEVSSILGADSSYDNNRKEGRAYYQQTGVGPLPVVMYNGIPYKKEQLDPDELETVTMQKILETTSVYQRAVYLLATDHDVVDFIMNQPNVVPRINPRVLSTSRTYLDLSDTICCCKSHFLLLFCFFLLMTDDGYIRPVTFWVVGDFDKPSGRQLLYDAIRHMKTSNNVRLGMINNPSANPSAETSRVTRSIWAAMQTQSANNAKNFITKMAKEETAAALQRGVDIADFSVGGMDLPLFKSAYDSPKFDFLLSHAAYCRDVLKLRRGQRAVISNGRVIGPLEEEEVFNQDDFLLLENIILKTSGERIKSKVTASDLVMKVDALLSSQPKGEARVEYAVRYAPKKVRNAPQPHLTYGCYCTLFLFNC</sequence>
<dbReference type="Ensembl" id="ENSOMET00000018318.1">
    <property type="protein sequence ID" value="ENSOMEP00000011276.1"/>
    <property type="gene ID" value="ENSOMEG00000012606.1"/>
</dbReference>
<proteinExistence type="predicted"/>
<accession>A0A3B3C019</accession>
<dbReference type="GO" id="GO:0036503">
    <property type="term" value="P:ERAD pathway"/>
    <property type="evidence" value="ECO:0007669"/>
    <property type="project" value="TreeGrafter"/>
</dbReference>
<dbReference type="PANTHER" id="PTHR11226">
    <property type="entry name" value="UDP-GLUCOSE GLYCOPROTEIN:GLUCOSYLTRANSFERASE"/>
    <property type="match status" value="1"/>
</dbReference>
<protein>
    <recommendedName>
        <fullName evidence="5">Thioredoxin domain-containing protein</fullName>
    </recommendedName>
</protein>
<dbReference type="GO" id="GO:0005783">
    <property type="term" value="C:endoplasmic reticulum"/>
    <property type="evidence" value="ECO:0007669"/>
    <property type="project" value="TreeGrafter"/>
</dbReference>
<feature type="domain" description="UGGT thioredoxin-like" evidence="1">
    <location>
        <begin position="17"/>
        <end position="124"/>
    </location>
</feature>
<dbReference type="InterPro" id="IPR009448">
    <property type="entry name" value="UDP-g_GGtrans"/>
</dbReference>
<dbReference type="InterPro" id="IPR040692">
    <property type="entry name" value="UGGT_TRXL_3"/>
</dbReference>
<dbReference type="AlphaFoldDB" id="A0A3B3C019"/>